<accession>A0A1G6GWU5</accession>
<dbReference type="SUPFAM" id="SSF48452">
    <property type="entry name" value="TPR-like"/>
    <property type="match status" value="1"/>
</dbReference>
<dbReference type="STRING" id="1226327.SAMN05421732_101447"/>
<dbReference type="InterPro" id="IPR011990">
    <property type="entry name" value="TPR-like_helical_dom_sf"/>
</dbReference>
<proteinExistence type="predicted"/>
<evidence type="ECO:0008006" key="4">
    <source>
        <dbReference type="Google" id="ProtNLM"/>
    </source>
</evidence>
<evidence type="ECO:0000313" key="3">
    <source>
        <dbReference type="Proteomes" id="UP000243468"/>
    </source>
</evidence>
<dbReference type="EMBL" id="FMYO01000001">
    <property type="protein sequence ID" value="SDB86520.1"/>
    <property type="molecule type" value="Genomic_DNA"/>
</dbReference>
<gene>
    <name evidence="2" type="ORF">SAMN05421732_101447</name>
</gene>
<dbReference type="Proteomes" id="UP000243468">
    <property type="component" value="Unassembled WGS sequence"/>
</dbReference>
<dbReference type="Gene3D" id="1.25.40.10">
    <property type="entry name" value="Tetratricopeptide repeat domain"/>
    <property type="match status" value="1"/>
</dbReference>
<dbReference type="RefSeq" id="WP_092818512.1">
    <property type="nucleotide sequence ID" value="NZ_BAABKJ010000006.1"/>
</dbReference>
<sequence>MNGQCKRHKYGLIALSLIGLAGCQSLPSPEGKQPPKPAPAEKPDIKTPSGVVITPYEREEIQRKKMQVIVPEQHSKQQFEDGRQLPAFQKLMQKTQLAYKQGKWNEAEAAALQAQRLAPQSAETFLYLALIANKNNQPANAKALAQRGLSYAQTNPMKKQLWQVILKAAQQQKDQKTIQQAQKALKGL</sequence>
<dbReference type="PROSITE" id="PS51257">
    <property type="entry name" value="PROKAR_LIPOPROTEIN"/>
    <property type="match status" value="1"/>
</dbReference>
<keyword evidence="3" id="KW-1185">Reference proteome</keyword>
<evidence type="ECO:0000256" key="1">
    <source>
        <dbReference type="SAM" id="MobiDB-lite"/>
    </source>
</evidence>
<dbReference type="AlphaFoldDB" id="A0A1G6GWU5"/>
<name>A0A1G6GWU5_9GAMM</name>
<dbReference type="OrthoDB" id="6711314at2"/>
<protein>
    <recommendedName>
        <fullName evidence="4">Tetratricopeptide repeat-containing protein</fullName>
    </recommendedName>
</protein>
<evidence type="ECO:0000313" key="2">
    <source>
        <dbReference type="EMBL" id="SDB86520.1"/>
    </source>
</evidence>
<organism evidence="2 3">
    <name type="scientific">Acinetobacter kookii</name>
    <dbReference type="NCBI Taxonomy" id="1226327"/>
    <lineage>
        <taxon>Bacteria</taxon>
        <taxon>Pseudomonadati</taxon>
        <taxon>Pseudomonadota</taxon>
        <taxon>Gammaproteobacteria</taxon>
        <taxon>Moraxellales</taxon>
        <taxon>Moraxellaceae</taxon>
        <taxon>Acinetobacter</taxon>
    </lineage>
</organism>
<feature type="region of interest" description="Disordered" evidence="1">
    <location>
        <begin position="26"/>
        <end position="49"/>
    </location>
</feature>
<reference evidence="3" key="1">
    <citation type="submission" date="2016-09" db="EMBL/GenBank/DDBJ databases">
        <authorList>
            <person name="Varghese N."/>
            <person name="Submissions S."/>
        </authorList>
    </citation>
    <scope>NUCLEOTIDE SEQUENCE [LARGE SCALE GENOMIC DNA]</scope>
    <source>
        <strain evidence="3">ANC 4667</strain>
    </source>
</reference>